<dbReference type="PROSITE" id="PS51257">
    <property type="entry name" value="PROKAR_LIPOPROTEIN"/>
    <property type="match status" value="1"/>
</dbReference>
<dbReference type="Pfam" id="PF04214">
    <property type="entry name" value="DUF411"/>
    <property type="match status" value="1"/>
</dbReference>
<gene>
    <name evidence="2" type="ORF">JAZ07_13435</name>
</gene>
<dbReference type="AlphaFoldDB" id="A0A9E4KD38"/>
<comment type="caution">
    <text evidence="2">The sequence shown here is derived from an EMBL/GenBank/DDBJ whole genome shotgun (WGS) entry which is preliminary data.</text>
</comment>
<dbReference type="InterPro" id="IPR007332">
    <property type="entry name" value="DUF411"/>
</dbReference>
<sequence>MKTILPKILNLSAVAFAVLTLVACSKSTPTDSLSTSSSQTADNLVLEVHKTPTCGCCGDWVKHLDENGFDTKVIDHRSLNAIKKKLNIHPELQSCHTGVSPDGFFFEGHIPSKYIAQFLANPPKGAIGLAVPGMPAGSPGMEMGDRFSPYDILLVRADGSTEPFAAVSSSEEQY</sequence>
<name>A0A9E4KD38_9GAMM</name>
<protein>
    <submittedName>
        <fullName evidence="2">DUF411 domain-containing protein</fullName>
    </submittedName>
</protein>
<evidence type="ECO:0000256" key="1">
    <source>
        <dbReference type="SAM" id="SignalP"/>
    </source>
</evidence>
<dbReference type="EMBL" id="JAEPCM010000466">
    <property type="protein sequence ID" value="MCG7947341.1"/>
    <property type="molecule type" value="Genomic_DNA"/>
</dbReference>
<evidence type="ECO:0000313" key="3">
    <source>
        <dbReference type="Proteomes" id="UP000886667"/>
    </source>
</evidence>
<evidence type="ECO:0000313" key="2">
    <source>
        <dbReference type="EMBL" id="MCG7947341.1"/>
    </source>
</evidence>
<keyword evidence="1" id="KW-0732">Signal</keyword>
<organism evidence="2 3">
    <name type="scientific">Candidatus Thiodiazotropha taylori</name>
    <dbReference type="NCBI Taxonomy" id="2792791"/>
    <lineage>
        <taxon>Bacteria</taxon>
        <taxon>Pseudomonadati</taxon>
        <taxon>Pseudomonadota</taxon>
        <taxon>Gammaproteobacteria</taxon>
        <taxon>Chromatiales</taxon>
        <taxon>Sedimenticolaceae</taxon>
        <taxon>Candidatus Thiodiazotropha</taxon>
    </lineage>
</organism>
<proteinExistence type="predicted"/>
<accession>A0A9E4KD38</accession>
<reference evidence="2" key="1">
    <citation type="journal article" date="2021" name="Proc. Natl. Acad. Sci. U.S.A.">
        <title>Global biogeography of chemosynthetic symbionts reveals both localized and globally distributed symbiont groups. .</title>
        <authorList>
            <person name="Osvatic J.T."/>
            <person name="Wilkins L.G.E."/>
            <person name="Leibrecht L."/>
            <person name="Leray M."/>
            <person name="Zauner S."/>
            <person name="Polzin J."/>
            <person name="Camacho Y."/>
            <person name="Gros O."/>
            <person name="van Gils J.A."/>
            <person name="Eisen J.A."/>
            <person name="Petersen J.M."/>
            <person name="Yuen B."/>
        </authorList>
    </citation>
    <scope>NUCLEOTIDE SEQUENCE</scope>
    <source>
        <strain evidence="2">MAGclacostrist064TRANS</strain>
    </source>
</reference>
<feature type="chain" id="PRO_5038759816" evidence="1">
    <location>
        <begin position="18"/>
        <end position="174"/>
    </location>
</feature>
<feature type="signal peptide" evidence="1">
    <location>
        <begin position="1"/>
        <end position="17"/>
    </location>
</feature>
<dbReference type="Proteomes" id="UP000886667">
    <property type="component" value="Unassembled WGS sequence"/>
</dbReference>